<feature type="region of interest" description="Disordered" evidence="2">
    <location>
        <begin position="212"/>
        <end position="235"/>
    </location>
</feature>
<dbReference type="Proteomes" id="UP000075243">
    <property type="component" value="Chromosome 2"/>
</dbReference>
<keyword evidence="1" id="KW-0645">Protease</keyword>
<dbReference type="GO" id="GO:0008270">
    <property type="term" value="F:zinc ion binding"/>
    <property type="evidence" value="ECO:0007669"/>
    <property type="project" value="InterPro"/>
</dbReference>
<evidence type="ECO:0000313" key="5">
    <source>
        <dbReference type="Proteomes" id="UP000075243"/>
    </source>
</evidence>
<evidence type="ECO:0000313" key="4">
    <source>
        <dbReference type="EMBL" id="KYP74424.1"/>
    </source>
</evidence>
<organism evidence="4 5">
    <name type="scientific">Cajanus cajan</name>
    <name type="common">Pigeon pea</name>
    <name type="synonym">Cajanus indicus</name>
    <dbReference type="NCBI Taxonomy" id="3821"/>
    <lineage>
        <taxon>Eukaryota</taxon>
        <taxon>Viridiplantae</taxon>
        <taxon>Streptophyta</taxon>
        <taxon>Embryophyta</taxon>
        <taxon>Tracheophyta</taxon>
        <taxon>Spermatophyta</taxon>
        <taxon>Magnoliopsida</taxon>
        <taxon>eudicotyledons</taxon>
        <taxon>Gunneridae</taxon>
        <taxon>Pentapetalae</taxon>
        <taxon>rosids</taxon>
        <taxon>fabids</taxon>
        <taxon>Fabales</taxon>
        <taxon>Fabaceae</taxon>
        <taxon>Papilionoideae</taxon>
        <taxon>50 kb inversion clade</taxon>
        <taxon>NPAAA clade</taxon>
        <taxon>indigoferoid/millettioid clade</taxon>
        <taxon>Phaseoleae</taxon>
        <taxon>Cajanus</taxon>
    </lineage>
</organism>
<accession>A0A151U578</accession>
<dbReference type="PANTHER" id="PTHR42648:SF28">
    <property type="entry name" value="TRANSPOSON-ENCODED PROTEIN WITH RIBONUCLEASE H-LIKE AND RETROVIRUS ZINC FINGER-LIKE DOMAINS"/>
    <property type="match status" value="1"/>
</dbReference>
<dbReference type="GO" id="GO:0006508">
    <property type="term" value="P:proteolysis"/>
    <property type="evidence" value="ECO:0007669"/>
    <property type="project" value="UniProtKB-KW"/>
</dbReference>
<dbReference type="PANTHER" id="PTHR42648">
    <property type="entry name" value="TRANSPOSASE, PUTATIVE-RELATED"/>
    <property type="match status" value="1"/>
</dbReference>
<dbReference type="GO" id="GO:0003676">
    <property type="term" value="F:nucleic acid binding"/>
    <property type="evidence" value="ECO:0007669"/>
    <property type="project" value="InterPro"/>
</dbReference>
<feature type="compositionally biased region" description="Low complexity" evidence="2">
    <location>
        <begin position="212"/>
        <end position="227"/>
    </location>
</feature>
<sequence>MAASTSTTTFTNIPPIPCEKLTGAANYTTWAAAVQLWFRGQGRADHLTTHFSAIATDNREQWQQIDVSLCTVLWFSIAPNLQHSYQAFDTCYDVWHKAKKVYANNVQRLYNVITTMITTKLENRDIQTYLSKLDRLIADYNNLMPYPSDVASFEKQRNQFFMILALAGLPPELESVRNQILSAPIIPTYDIVSEQLLRLSISHTVATPSATATDSSALVSHSSNRGSGRNEGRGKQNRRCNYCHLFGHLEVNCRKKAREQSSSANVAHVPNTTSSAGSSSLTDVTISASDYQDLLQLRAAQQFASPATTVAHSGNPVAFMSQSPSLGPWILDSGASDHMTGNQSYFSKLSFSDSLPPVTLADGSQIKVHGIGQIHPLPHLPLHSVLFVPGCPFNLISISKLTNTLDFSVLFVNNYVLIQDRRTGQTIEAGHESGGLYRLSSPIACVSTSADLAHQRLGHPSLEKLRLLVPNLSTVKNIQCESCQLGKHVHQSYQSSVHKCVVSPFTLVHSDIWGPSRVCSTLGYSYFVTFIDDFSRCTWVFLMKHRFDVFHIFQSFFTEITSQFGQSIKILRTDNEKEYLSSKF</sequence>
<dbReference type="STRING" id="3821.A0A151U578"/>
<dbReference type="GO" id="GO:0015074">
    <property type="term" value="P:DNA integration"/>
    <property type="evidence" value="ECO:0007669"/>
    <property type="project" value="InterPro"/>
</dbReference>
<dbReference type="InterPro" id="IPR001584">
    <property type="entry name" value="Integrase_cat-core"/>
</dbReference>
<dbReference type="AlphaFoldDB" id="A0A151U578"/>
<reference evidence="4 5" key="1">
    <citation type="journal article" date="2012" name="Nat. Biotechnol.">
        <title>Draft genome sequence of pigeonpea (Cajanus cajan), an orphan legume crop of resource-poor farmers.</title>
        <authorList>
            <person name="Varshney R.K."/>
            <person name="Chen W."/>
            <person name="Li Y."/>
            <person name="Bharti A.K."/>
            <person name="Saxena R.K."/>
            <person name="Schlueter J.A."/>
            <person name="Donoghue M.T."/>
            <person name="Azam S."/>
            <person name="Fan G."/>
            <person name="Whaley A.M."/>
            <person name="Farmer A.D."/>
            <person name="Sheridan J."/>
            <person name="Iwata A."/>
            <person name="Tuteja R."/>
            <person name="Penmetsa R.V."/>
            <person name="Wu W."/>
            <person name="Upadhyaya H.D."/>
            <person name="Yang S.P."/>
            <person name="Shah T."/>
            <person name="Saxena K.B."/>
            <person name="Michael T."/>
            <person name="McCombie W.R."/>
            <person name="Yang B."/>
            <person name="Zhang G."/>
            <person name="Yang H."/>
            <person name="Wang J."/>
            <person name="Spillane C."/>
            <person name="Cook D.R."/>
            <person name="May G.D."/>
            <person name="Xu X."/>
            <person name="Jackson S.A."/>
        </authorList>
    </citation>
    <scope>NUCLEOTIDE SEQUENCE [LARGE SCALE GENOMIC DNA]</scope>
    <source>
        <strain evidence="5">cv. Asha</strain>
    </source>
</reference>
<dbReference type="GO" id="GO:0008233">
    <property type="term" value="F:peptidase activity"/>
    <property type="evidence" value="ECO:0007669"/>
    <property type="project" value="UniProtKB-KW"/>
</dbReference>
<dbReference type="Pfam" id="PF13976">
    <property type="entry name" value="gag_pre-integrs"/>
    <property type="match status" value="1"/>
</dbReference>
<protein>
    <submittedName>
        <fullName evidence="4">Retrovirus-related Pol polyprotein from transposon TNT 1-94</fullName>
    </submittedName>
</protein>
<dbReference type="OMA" id="IGSEIPD"/>
<dbReference type="InterPro" id="IPR039537">
    <property type="entry name" value="Retrotran_Ty1/copia-like"/>
</dbReference>
<dbReference type="EMBL" id="CM003604">
    <property type="protein sequence ID" value="KYP74424.1"/>
    <property type="molecule type" value="Genomic_DNA"/>
</dbReference>
<keyword evidence="1" id="KW-0378">Hydrolase</keyword>
<dbReference type="Pfam" id="PF22936">
    <property type="entry name" value="Pol_BBD"/>
    <property type="match status" value="1"/>
</dbReference>
<name>A0A151U578_CAJCA</name>
<dbReference type="InterPro" id="IPR054722">
    <property type="entry name" value="PolX-like_BBD"/>
</dbReference>
<keyword evidence="5" id="KW-1185">Reference proteome</keyword>
<feature type="domain" description="Integrase catalytic" evidence="3">
    <location>
        <begin position="500"/>
        <end position="584"/>
    </location>
</feature>
<dbReference type="InterPro" id="IPR012337">
    <property type="entry name" value="RNaseH-like_sf"/>
</dbReference>
<gene>
    <name evidence="4" type="ORF">KK1_007102</name>
</gene>
<dbReference type="InterPro" id="IPR036397">
    <property type="entry name" value="RNaseH_sf"/>
</dbReference>
<evidence type="ECO:0000259" key="3">
    <source>
        <dbReference type="PROSITE" id="PS50994"/>
    </source>
</evidence>
<dbReference type="SUPFAM" id="SSF57756">
    <property type="entry name" value="Retrovirus zinc finger-like domains"/>
    <property type="match status" value="1"/>
</dbReference>
<dbReference type="InterPro" id="IPR025724">
    <property type="entry name" value="GAG-pre-integrase_dom"/>
</dbReference>
<dbReference type="Gene3D" id="3.30.420.10">
    <property type="entry name" value="Ribonuclease H-like superfamily/Ribonuclease H"/>
    <property type="match status" value="1"/>
</dbReference>
<evidence type="ECO:0000256" key="2">
    <source>
        <dbReference type="SAM" id="MobiDB-lite"/>
    </source>
</evidence>
<dbReference type="Pfam" id="PF00665">
    <property type="entry name" value="rve"/>
    <property type="match status" value="1"/>
</dbReference>
<evidence type="ECO:0000256" key="1">
    <source>
        <dbReference type="ARBA" id="ARBA00022670"/>
    </source>
</evidence>
<proteinExistence type="predicted"/>
<dbReference type="SUPFAM" id="SSF53098">
    <property type="entry name" value="Ribonuclease H-like"/>
    <property type="match status" value="1"/>
</dbReference>
<dbReference type="InterPro" id="IPR036875">
    <property type="entry name" value="Znf_CCHC_sf"/>
</dbReference>
<dbReference type="Gramene" id="C.cajan_06907.t">
    <property type="protein sequence ID" value="C.cajan_06907.t.cds1"/>
    <property type="gene ID" value="C.cajan_06907"/>
</dbReference>
<dbReference type="PROSITE" id="PS50994">
    <property type="entry name" value="INTEGRASE"/>
    <property type="match status" value="1"/>
</dbReference>